<evidence type="ECO:0000256" key="2">
    <source>
        <dbReference type="ARBA" id="ARBA00023136"/>
    </source>
</evidence>
<keyword evidence="3" id="KW-0998">Cell outer membrane</keyword>
<protein>
    <submittedName>
        <fullName evidence="8">TonB-dependent receptor</fullName>
    </submittedName>
</protein>
<evidence type="ECO:0000256" key="1">
    <source>
        <dbReference type="ARBA" id="ARBA00004442"/>
    </source>
</evidence>
<keyword evidence="5" id="KW-0732">Signal</keyword>
<keyword evidence="8" id="KW-0675">Receptor</keyword>
<dbReference type="InterPro" id="IPR012910">
    <property type="entry name" value="Plug_dom"/>
</dbReference>
<dbReference type="Pfam" id="PF00593">
    <property type="entry name" value="TonB_dep_Rec_b-barrel"/>
    <property type="match status" value="1"/>
</dbReference>
<name>A0ABY2UED5_9GAMM</name>
<evidence type="ECO:0000313" key="9">
    <source>
        <dbReference type="Proteomes" id="UP000306791"/>
    </source>
</evidence>
<feature type="domain" description="TonB-dependent receptor-like beta-barrel" evidence="6">
    <location>
        <begin position="410"/>
        <end position="893"/>
    </location>
</feature>
<dbReference type="InterPro" id="IPR036942">
    <property type="entry name" value="Beta-barrel_TonB_sf"/>
</dbReference>
<dbReference type="Proteomes" id="UP000306791">
    <property type="component" value="Unassembled WGS sequence"/>
</dbReference>
<dbReference type="NCBIfam" id="TIGR01782">
    <property type="entry name" value="TonB-Xanth-Caul"/>
    <property type="match status" value="1"/>
</dbReference>
<dbReference type="InterPro" id="IPR037066">
    <property type="entry name" value="Plug_dom_sf"/>
</dbReference>
<reference evidence="8 9" key="1">
    <citation type="submission" date="2019-05" db="EMBL/GenBank/DDBJ databases">
        <title>Microbulbifer harenosus sp. nov., an alginate-degrading bacterium isolated from coastal sand.</title>
        <authorList>
            <person name="Huang H."/>
            <person name="Mo K."/>
            <person name="Bao S."/>
        </authorList>
    </citation>
    <scope>NUCLEOTIDE SEQUENCE [LARGE SCALE GENOMIC DNA]</scope>
    <source>
        <strain evidence="8 9">HB161719</strain>
    </source>
</reference>
<dbReference type="Gene3D" id="2.40.170.20">
    <property type="entry name" value="TonB-dependent receptor, beta-barrel domain"/>
    <property type="match status" value="1"/>
</dbReference>
<keyword evidence="9" id="KW-1185">Reference proteome</keyword>
<dbReference type="SUPFAM" id="SSF56935">
    <property type="entry name" value="Porins"/>
    <property type="match status" value="1"/>
</dbReference>
<dbReference type="Pfam" id="PF07715">
    <property type="entry name" value="Plug"/>
    <property type="match status" value="1"/>
</dbReference>
<evidence type="ECO:0000313" key="8">
    <source>
        <dbReference type="EMBL" id="TLM75291.1"/>
    </source>
</evidence>
<feature type="signal peptide" evidence="5">
    <location>
        <begin position="1"/>
        <end position="29"/>
    </location>
</feature>
<dbReference type="Gene3D" id="2.170.130.10">
    <property type="entry name" value="TonB-dependent receptor, plug domain"/>
    <property type="match status" value="1"/>
</dbReference>
<feature type="domain" description="TonB-dependent receptor plug" evidence="7">
    <location>
        <begin position="55"/>
        <end position="158"/>
    </location>
</feature>
<gene>
    <name evidence="8" type="ORF">FDY93_16535</name>
</gene>
<dbReference type="PANTHER" id="PTHR40980:SF3">
    <property type="entry name" value="TONB-DEPENDENT RECEPTOR-LIKE BETA-BARREL DOMAIN-CONTAINING PROTEIN"/>
    <property type="match status" value="1"/>
</dbReference>
<keyword evidence="2 4" id="KW-0472">Membrane</keyword>
<dbReference type="PANTHER" id="PTHR40980">
    <property type="entry name" value="PLUG DOMAIN-CONTAINING PROTEIN"/>
    <property type="match status" value="1"/>
</dbReference>
<evidence type="ECO:0000256" key="5">
    <source>
        <dbReference type="SAM" id="SignalP"/>
    </source>
</evidence>
<proteinExistence type="inferred from homology"/>
<dbReference type="EMBL" id="VANI01000018">
    <property type="protein sequence ID" value="TLM75291.1"/>
    <property type="molecule type" value="Genomic_DNA"/>
</dbReference>
<dbReference type="InterPro" id="IPR000531">
    <property type="entry name" value="Beta-barrel_TonB"/>
</dbReference>
<feature type="chain" id="PRO_5046681794" evidence="5">
    <location>
        <begin position="30"/>
        <end position="926"/>
    </location>
</feature>
<dbReference type="InterPro" id="IPR010104">
    <property type="entry name" value="TonB_rcpt_bac"/>
</dbReference>
<evidence type="ECO:0000259" key="7">
    <source>
        <dbReference type="Pfam" id="PF07715"/>
    </source>
</evidence>
<sequence length="926" mass="100279">MSLTNNRFRPALLSAAIAAAASASMGAFAQEQDEALEEVVVTGIRSSIVDSVSAKRNSDVVAEVVDAGDLASLPDSSIADALTRLPGVTAVRTGGQASGLNIRGMDGGFVFASLNGREQVTTGGSRAIEFDQYPSELISQATVYKSPKASLIEGGVAGTVELKTANPLDNAQDHTFHVSTRGMINDRGNEIDDADKIGHRFTASYQGKFADDTLGVALGYARLYQPSASSQFVGFQYNGSGVVDGESVAVSEGFEAQVRGGEETRDGFMGAIQWEPNENLSVQGDVFHSKFDSENYARGFRVKTLQNGTLSNETVNNGAVTGATVSGDGSGSFAVFNINDNDSRYTEVLSGGINVTWNQGPLTLSSDISYSEADGEFVNGGTRAILYNDASNPSSGRAPETIHYLLNGLNPGSFTADQSYTDLNTIALTEVGMWPYINNNELNAYKFDMKYELDMGFVSSVEAGVRYSEREFSAQRQQAGYGSEFGGHPTELPIQLTADMVDVTSFGGELSGYPDFLAIDFDDAVALVNAANAAAGRDPFEATSNWGNNWTMIQSGKVNEDVLAAYFQANIESELFGVSVTGNMGVRVVDTEQYSTGLFQLGDGLGTPIADERGVINSDYIVTRVGQEYTDYLPSANLNFHLTDHDQLRFALAKVMSRPPIDKLKSGGGSWFDDGATEDRFNVWGNTSPLLDPMYANQLDISYEHYFEETEGAIVAAFFYKDIESLVTDITIDPFDFAAAGIDIPERNPRTGNPSINGQYQTAYNNEDAGYIRGIELAYTQTFEFLPGIWSGLGLTTSYSYTESEIDAETGLSGESITIPMPGLSKNVFNTTVFYDYDSFSTRVSARYRDSYVGQQLAVDSQLAFFDSETVVDYQASYQLENGVEIVFQVNNLTDEPNKTYFGNEAQTGTIQYFGRQYFLGANYTF</sequence>
<dbReference type="RefSeq" id="WP_138236862.1">
    <property type="nucleotide sequence ID" value="NZ_VANI01000018.1"/>
</dbReference>
<comment type="subcellular location">
    <subcellularLocation>
        <location evidence="1 4">Cell outer membrane</location>
    </subcellularLocation>
</comment>
<organism evidence="8 9">
    <name type="scientific">Microbulbifer harenosus</name>
    <dbReference type="NCBI Taxonomy" id="2576840"/>
    <lineage>
        <taxon>Bacteria</taxon>
        <taxon>Pseudomonadati</taxon>
        <taxon>Pseudomonadota</taxon>
        <taxon>Gammaproteobacteria</taxon>
        <taxon>Cellvibrionales</taxon>
        <taxon>Microbulbiferaceae</taxon>
        <taxon>Microbulbifer</taxon>
    </lineage>
</organism>
<accession>A0ABY2UED5</accession>
<evidence type="ECO:0000256" key="3">
    <source>
        <dbReference type="ARBA" id="ARBA00023237"/>
    </source>
</evidence>
<evidence type="ECO:0000259" key="6">
    <source>
        <dbReference type="Pfam" id="PF00593"/>
    </source>
</evidence>
<keyword evidence="4" id="KW-0798">TonB box</keyword>
<comment type="caution">
    <text evidence="8">The sequence shown here is derived from an EMBL/GenBank/DDBJ whole genome shotgun (WGS) entry which is preliminary data.</text>
</comment>
<comment type="similarity">
    <text evidence="4">Belongs to the TonB-dependent receptor family.</text>
</comment>
<evidence type="ECO:0000256" key="4">
    <source>
        <dbReference type="RuleBase" id="RU003357"/>
    </source>
</evidence>